<dbReference type="AlphaFoldDB" id="A0A6G1PE92"/>
<reference evidence="2" key="2">
    <citation type="submission" date="2019-02" db="EMBL/GenBank/DDBJ databases">
        <title>Opniocepnalus argus Var Kimnra genome.</title>
        <authorList>
            <person name="Zhou C."/>
            <person name="Xiao S."/>
        </authorList>
    </citation>
    <scope>NUCLEOTIDE SEQUENCE [LARGE SCALE GENOMIC DNA]</scope>
</reference>
<dbReference type="Proteomes" id="UP000503349">
    <property type="component" value="Chromosome 4"/>
</dbReference>
<proteinExistence type="predicted"/>
<keyword evidence="2" id="KW-1185">Reference proteome</keyword>
<reference evidence="1 2" key="1">
    <citation type="submission" date="2019-02" db="EMBL/GenBank/DDBJ databases">
        <title>Opniocepnalus argus genome.</title>
        <authorList>
            <person name="Zhou C."/>
            <person name="Xiao S."/>
        </authorList>
    </citation>
    <scope>NUCLEOTIDE SEQUENCE [LARGE SCALE GENOMIC DNA]</scope>
    <source>
        <strain evidence="1">OARG1902GOOAL</strain>
        <tissue evidence="1">Muscle</tissue>
    </source>
</reference>
<dbReference type="EMBL" id="CM015715">
    <property type="protein sequence ID" value="KAF3688562.1"/>
    <property type="molecule type" value="Genomic_DNA"/>
</dbReference>
<evidence type="ECO:0000313" key="2">
    <source>
        <dbReference type="Proteomes" id="UP000503349"/>
    </source>
</evidence>
<gene>
    <name evidence="1" type="ORF">EXN66_Car004234</name>
</gene>
<name>A0A6G1PE92_CHAAH</name>
<accession>A0A6G1PE92</accession>
<protein>
    <submittedName>
        <fullName evidence="1">Uncharacterized protein</fullName>
    </submittedName>
</protein>
<sequence length="72" mass="8101">MQSDIFSNMVQPGMKSRLWQLTCKAAGFQLVDEEVGPLVVRAAVAKEDMGTFTIVQCGGNKRSEKQEWVRRL</sequence>
<organism evidence="1 2">
    <name type="scientific">Channa argus</name>
    <name type="common">Northern snakehead</name>
    <name type="synonym">Ophicephalus argus</name>
    <dbReference type="NCBI Taxonomy" id="215402"/>
    <lineage>
        <taxon>Eukaryota</taxon>
        <taxon>Metazoa</taxon>
        <taxon>Chordata</taxon>
        <taxon>Craniata</taxon>
        <taxon>Vertebrata</taxon>
        <taxon>Euteleostomi</taxon>
        <taxon>Actinopterygii</taxon>
        <taxon>Neopterygii</taxon>
        <taxon>Teleostei</taxon>
        <taxon>Neoteleostei</taxon>
        <taxon>Acanthomorphata</taxon>
        <taxon>Anabantaria</taxon>
        <taxon>Anabantiformes</taxon>
        <taxon>Channoidei</taxon>
        <taxon>Channidae</taxon>
        <taxon>Channa</taxon>
    </lineage>
</organism>
<evidence type="ECO:0000313" key="1">
    <source>
        <dbReference type="EMBL" id="KAF3688562.1"/>
    </source>
</evidence>